<name>A0A6C0GUA5_9BACT</name>
<proteinExistence type="predicted"/>
<dbReference type="KEGG" id="rhoz:GXP67_32040"/>
<dbReference type="GO" id="GO:0051213">
    <property type="term" value="F:dioxygenase activity"/>
    <property type="evidence" value="ECO:0007669"/>
    <property type="project" value="UniProtKB-KW"/>
</dbReference>
<keyword evidence="1" id="KW-0223">Dioxygenase</keyword>
<accession>A0A6C0GUA5</accession>
<evidence type="ECO:0000313" key="1">
    <source>
        <dbReference type="EMBL" id="QHT70950.1"/>
    </source>
</evidence>
<dbReference type="RefSeq" id="WP_162446893.1">
    <property type="nucleotide sequence ID" value="NZ_CP048222.1"/>
</dbReference>
<keyword evidence="1" id="KW-0560">Oxidoreductase</keyword>
<dbReference type="InterPro" id="IPR029068">
    <property type="entry name" value="Glyas_Bleomycin-R_OHBP_Dase"/>
</dbReference>
<evidence type="ECO:0000313" key="2">
    <source>
        <dbReference type="Proteomes" id="UP000480178"/>
    </source>
</evidence>
<dbReference type="AlphaFoldDB" id="A0A6C0GUA5"/>
<keyword evidence="2" id="KW-1185">Reference proteome</keyword>
<dbReference type="Proteomes" id="UP000480178">
    <property type="component" value="Chromosome"/>
</dbReference>
<sequence>MNEDILNIIPVLPSANIARDTAWYKDKMGFEIYFSDSLYAVLYRNPICIHLQWHADTENDPLLGGSVVRILVNDLKPFFNEFFQRGTIDSKALRINTDWQTNEFGFFDLNQNAIFFMENVAA</sequence>
<gene>
    <name evidence="1" type="ORF">GXP67_32040</name>
</gene>
<dbReference type="Gene3D" id="3.10.180.10">
    <property type="entry name" value="2,3-Dihydroxybiphenyl 1,2-Dioxygenase, domain 1"/>
    <property type="match status" value="1"/>
</dbReference>
<organism evidence="1 2">
    <name type="scientific">Rhodocytophaga rosea</name>
    <dbReference type="NCBI Taxonomy" id="2704465"/>
    <lineage>
        <taxon>Bacteria</taxon>
        <taxon>Pseudomonadati</taxon>
        <taxon>Bacteroidota</taxon>
        <taxon>Cytophagia</taxon>
        <taxon>Cytophagales</taxon>
        <taxon>Rhodocytophagaceae</taxon>
        <taxon>Rhodocytophaga</taxon>
    </lineage>
</organism>
<protein>
    <submittedName>
        <fullName evidence="1">Glyoxalase/bleomycin resistance/extradiol dioxygenase family protein</fullName>
    </submittedName>
</protein>
<reference evidence="1 2" key="1">
    <citation type="submission" date="2020-01" db="EMBL/GenBank/DDBJ databases">
        <authorList>
            <person name="Kim M.K."/>
        </authorList>
    </citation>
    <scope>NUCLEOTIDE SEQUENCE [LARGE SCALE GENOMIC DNA]</scope>
    <source>
        <strain evidence="1 2">172606-1</strain>
    </source>
</reference>
<dbReference type="EMBL" id="CP048222">
    <property type="protein sequence ID" value="QHT70950.1"/>
    <property type="molecule type" value="Genomic_DNA"/>
</dbReference>
<dbReference type="SUPFAM" id="SSF54593">
    <property type="entry name" value="Glyoxalase/Bleomycin resistance protein/Dihydroxybiphenyl dioxygenase"/>
    <property type="match status" value="1"/>
</dbReference>